<reference evidence="10 11" key="1">
    <citation type="journal article" date="2020" name="Elife">
        <title>Loss of centromere function drives karyotype evolution in closely related Malassezia species.</title>
        <authorList>
            <person name="Sankaranarayanan S.R."/>
            <person name="Ianiri G."/>
            <person name="Coelho M.A."/>
            <person name="Reza M.H."/>
            <person name="Thimmappa B.C."/>
            <person name="Ganguly P."/>
            <person name="Vadnala R.N."/>
            <person name="Sun S."/>
            <person name="Siddharthan R."/>
            <person name="Tellgren-Roth C."/>
            <person name="Dawson T.L."/>
            <person name="Heitman J."/>
            <person name="Sanyal K."/>
        </authorList>
    </citation>
    <scope>NUCLEOTIDE SEQUENCE [LARGE SCALE GENOMIC DNA]</scope>
    <source>
        <strain evidence="10">CBS14141</strain>
    </source>
</reference>
<evidence type="ECO:0000259" key="8">
    <source>
        <dbReference type="PROSITE" id="PS50006"/>
    </source>
</evidence>
<keyword evidence="3 6" id="KW-0863">Zinc-finger</keyword>
<protein>
    <recommendedName>
        <fullName evidence="12">E3 ubiquitin-protein ligase DMA2</fullName>
    </recommendedName>
</protein>
<dbReference type="InterPro" id="IPR008984">
    <property type="entry name" value="SMAD_FHA_dom_sf"/>
</dbReference>
<keyword evidence="4" id="KW-0833">Ubl conjugation pathway</keyword>
<dbReference type="SUPFAM" id="SSF57850">
    <property type="entry name" value="RING/U-box"/>
    <property type="match status" value="1"/>
</dbReference>
<name>A0ABY8ET19_MALFU</name>
<dbReference type="SMART" id="SM00184">
    <property type="entry name" value="RING"/>
    <property type="match status" value="1"/>
</dbReference>
<dbReference type="SMART" id="SM00240">
    <property type="entry name" value="FHA"/>
    <property type="match status" value="1"/>
</dbReference>
<feature type="compositionally biased region" description="Polar residues" evidence="7">
    <location>
        <begin position="31"/>
        <end position="42"/>
    </location>
</feature>
<dbReference type="InterPro" id="IPR001841">
    <property type="entry name" value="Znf_RING"/>
</dbReference>
<dbReference type="PROSITE" id="PS50089">
    <property type="entry name" value="ZF_RING_2"/>
    <property type="match status" value="1"/>
</dbReference>
<keyword evidence="2" id="KW-0479">Metal-binding</keyword>
<keyword evidence="1" id="KW-0808">Transferase</keyword>
<dbReference type="PANTHER" id="PTHR15067">
    <property type="entry name" value="E3 UBIQUITIN-PROTEIN LIGASE RNF8"/>
    <property type="match status" value="1"/>
</dbReference>
<evidence type="ECO:0000256" key="2">
    <source>
        <dbReference type="ARBA" id="ARBA00022723"/>
    </source>
</evidence>
<feature type="domain" description="RING-type" evidence="9">
    <location>
        <begin position="373"/>
        <end position="417"/>
    </location>
</feature>
<proteinExistence type="predicted"/>
<dbReference type="Gene3D" id="3.30.40.10">
    <property type="entry name" value="Zinc/RING finger domain, C3HC4 (zinc finger)"/>
    <property type="match status" value="1"/>
</dbReference>
<feature type="compositionally biased region" description="Polar residues" evidence="7">
    <location>
        <begin position="121"/>
        <end position="135"/>
    </location>
</feature>
<feature type="region of interest" description="Disordered" evidence="7">
    <location>
        <begin position="97"/>
        <end position="135"/>
    </location>
</feature>
<evidence type="ECO:0000313" key="10">
    <source>
        <dbReference type="EMBL" id="WFD48002.1"/>
    </source>
</evidence>
<dbReference type="SUPFAM" id="SSF49879">
    <property type="entry name" value="SMAD/FHA domain"/>
    <property type="match status" value="1"/>
</dbReference>
<dbReference type="InterPro" id="IPR000253">
    <property type="entry name" value="FHA_dom"/>
</dbReference>
<evidence type="ECO:0000256" key="1">
    <source>
        <dbReference type="ARBA" id="ARBA00022679"/>
    </source>
</evidence>
<feature type="region of interest" description="Disordered" evidence="7">
    <location>
        <begin position="443"/>
        <end position="509"/>
    </location>
</feature>
<dbReference type="Pfam" id="PF17123">
    <property type="entry name" value="zf-RING_11"/>
    <property type="match status" value="1"/>
</dbReference>
<keyword evidence="5" id="KW-0862">Zinc</keyword>
<dbReference type="Gene3D" id="2.60.200.20">
    <property type="match status" value="1"/>
</dbReference>
<dbReference type="PANTHER" id="PTHR15067:SF7">
    <property type="entry name" value="E3 UBIQUITIN-PROTEIN LIGASE DMA1-RELATED"/>
    <property type="match status" value="1"/>
</dbReference>
<evidence type="ECO:0000256" key="3">
    <source>
        <dbReference type="ARBA" id="ARBA00022771"/>
    </source>
</evidence>
<sequence length="509" mass="53897">MTDLGATSTSPPNSAGSAPRRLGQILRRYSVGQNSSQMSTSPLGDAATALGTSPPTSPARPRSRRSSEGQGSSSSIPLGVRLAPLRAAAASVFGSSRNATSSDASQSASATSNSPTPSHPLQDSHSEGNTSLPNTVGATHKLRLVPFLDMTRSLLFVPTEIELRENGHAVQLGRFTERRRTDTQAEVDTTAPAVEVSTAEPLPPALAEDQAATTARASAATVNRQQSRINFKSKVVSRLHAEMWCESGGKVYIRDTRSSSGTFLNHLRLSPPGTLSRPFALKDGDVLQFGIDYQGGVQELYRCIKLRIELDHDTRLQPTAYGANMLRQLQSMQPVAEATGANAPTIGIVPPPAEDASRTPAVQATSRASLAECCICLFKIKVCQALFIAPCSHMFHYKCIRPILTLHHPGFSCPLCRVFVNLDDDVEIEEEEEAEDCLVVTDIQPSPAGGAGTPLSNVASEHTEDTSGSIGEVHSAPTSPLQASFSDVAASTQPLDAIAEQDSPALGPS</sequence>
<feature type="compositionally biased region" description="Low complexity" evidence="7">
    <location>
        <begin position="99"/>
        <end position="120"/>
    </location>
</feature>
<gene>
    <name evidence="10" type="ORF">GLX27_002667</name>
</gene>
<dbReference type="Pfam" id="PF00498">
    <property type="entry name" value="FHA"/>
    <property type="match status" value="1"/>
</dbReference>
<evidence type="ECO:0000256" key="5">
    <source>
        <dbReference type="ARBA" id="ARBA00022833"/>
    </source>
</evidence>
<feature type="compositionally biased region" description="Polar residues" evidence="7">
    <location>
        <begin position="1"/>
        <end position="16"/>
    </location>
</feature>
<feature type="compositionally biased region" description="Polar residues" evidence="7">
    <location>
        <begin position="476"/>
        <end position="494"/>
    </location>
</feature>
<evidence type="ECO:0000259" key="9">
    <source>
        <dbReference type="PROSITE" id="PS50089"/>
    </source>
</evidence>
<evidence type="ECO:0000256" key="6">
    <source>
        <dbReference type="PROSITE-ProRule" id="PRU00175"/>
    </source>
</evidence>
<accession>A0ABY8ET19</accession>
<feature type="domain" description="FHA" evidence="8">
    <location>
        <begin position="212"/>
        <end position="269"/>
    </location>
</feature>
<dbReference type="Proteomes" id="UP000818624">
    <property type="component" value="Chromosome 2"/>
</dbReference>
<evidence type="ECO:0000256" key="7">
    <source>
        <dbReference type="SAM" id="MobiDB-lite"/>
    </source>
</evidence>
<organism evidence="10 11">
    <name type="scientific">Malassezia furfur</name>
    <name type="common">Pityriasis versicolor infection agent</name>
    <name type="synonym">Pityrosporum furfur</name>
    <dbReference type="NCBI Taxonomy" id="55194"/>
    <lineage>
        <taxon>Eukaryota</taxon>
        <taxon>Fungi</taxon>
        <taxon>Dikarya</taxon>
        <taxon>Basidiomycota</taxon>
        <taxon>Ustilaginomycotina</taxon>
        <taxon>Malasseziomycetes</taxon>
        <taxon>Malasseziales</taxon>
        <taxon>Malasseziaceae</taxon>
        <taxon>Malassezia</taxon>
    </lineage>
</organism>
<evidence type="ECO:0000256" key="4">
    <source>
        <dbReference type="ARBA" id="ARBA00022786"/>
    </source>
</evidence>
<dbReference type="InterPro" id="IPR013083">
    <property type="entry name" value="Znf_RING/FYVE/PHD"/>
</dbReference>
<feature type="region of interest" description="Disordered" evidence="7">
    <location>
        <begin position="1"/>
        <end position="79"/>
    </location>
</feature>
<evidence type="ECO:0000313" key="11">
    <source>
        <dbReference type="Proteomes" id="UP000818624"/>
    </source>
</evidence>
<dbReference type="PROSITE" id="PS50006">
    <property type="entry name" value="FHA_DOMAIN"/>
    <property type="match status" value="1"/>
</dbReference>
<evidence type="ECO:0008006" key="12">
    <source>
        <dbReference type="Google" id="ProtNLM"/>
    </source>
</evidence>
<keyword evidence="11" id="KW-1185">Reference proteome</keyword>
<dbReference type="EMBL" id="CP046235">
    <property type="protein sequence ID" value="WFD48002.1"/>
    <property type="molecule type" value="Genomic_DNA"/>
</dbReference>